<organism evidence="1">
    <name type="scientific">Graphocephala atropunctata</name>
    <dbReference type="NCBI Taxonomy" id="36148"/>
    <lineage>
        <taxon>Eukaryota</taxon>
        <taxon>Metazoa</taxon>
        <taxon>Ecdysozoa</taxon>
        <taxon>Arthropoda</taxon>
        <taxon>Hexapoda</taxon>
        <taxon>Insecta</taxon>
        <taxon>Pterygota</taxon>
        <taxon>Neoptera</taxon>
        <taxon>Paraneoptera</taxon>
        <taxon>Hemiptera</taxon>
        <taxon>Auchenorrhyncha</taxon>
        <taxon>Membracoidea</taxon>
        <taxon>Cicadellidae</taxon>
        <taxon>Cicadellinae</taxon>
        <taxon>Cicadellini</taxon>
        <taxon>Graphocephala</taxon>
    </lineage>
</organism>
<name>A0A1B6LHN8_9HEMI</name>
<dbReference type="AlphaFoldDB" id="A0A1B6LHN8"/>
<accession>A0A1B6LHN8</accession>
<dbReference type="EMBL" id="GEBQ01016873">
    <property type="protein sequence ID" value="JAT23104.1"/>
    <property type="molecule type" value="Transcribed_RNA"/>
</dbReference>
<reference evidence="1" key="1">
    <citation type="submission" date="2015-11" db="EMBL/GenBank/DDBJ databases">
        <title>De novo transcriptome assembly of four potential Pierce s Disease insect vectors from Arizona vineyards.</title>
        <authorList>
            <person name="Tassone E.E."/>
        </authorList>
    </citation>
    <scope>NUCLEOTIDE SEQUENCE</scope>
</reference>
<sequence>MVVRVCQGQQLQQETLDLLDLRGLQGQTGPWDPRESQENLATLGQWVPPDFLAVKAQQGVKEYPGHQERKESLDQEGQKEFKVLQEEQALKDLRVLREEKETLESLENRVQWDLGVFQESWDHLDYPERQGT</sequence>
<proteinExistence type="predicted"/>
<protein>
    <submittedName>
        <fullName evidence="1">Uncharacterized protein</fullName>
    </submittedName>
</protein>
<evidence type="ECO:0000313" key="1">
    <source>
        <dbReference type="EMBL" id="JAT23104.1"/>
    </source>
</evidence>
<gene>
    <name evidence="1" type="ORF">g.50494</name>
</gene>